<gene>
    <name evidence="2" type="ORF">N7541_002687</name>
</gene>
<dbReference type="Proteomes" id="UP001148299">
    <property type="component" value="Unassembled WGS sequence"/>
</dbReference>
<organism evidence="2 3">
    <name type="scientific">Penicillium brevicompactum</name>
    <dbReference type="NCBI Taxonomy" id="5074"/>
    <lineage>
        <taxon>Eukaryota</taxon>
        <taxon>Fungi</taxon>
        <taxon>Dikarya</taxon>
        <taxon>Ascomycota</taxon>
        <taxon>Pezizomycotina</taxon>
        <taxon>Eurotiomycetes</taxon>
        <taxon>Eurotiomycetidae</taxon>
        <taxon>Eurotiales</taxon>
        <taxon>Aspergillaceae</taxon>
        <taxon>Penicillium</taxon>
    </lineage>
</organism>
<evidence type="ECO:0000313" key="3">
    <source>
        <dbReference type="Proteomes" id="UP001148299"/>
    </source>
</evidence>
<dbReference type="Gene3D" id="3.50.50.60">
    <property type="entry name" value="FAD/NAD(P)-binding domain"/>
    <property type="match status" value="1"/>
</dbReference>
<dbReference type="InterPro" id="IPR036188">
    <property type="entry name" value="FAD/NAD-bd_sf"/>
</dbReference>
<dbReference type="GO" id="GO:0016491">
    <property type="term" value="F:oxidoreductase activity"/>
    <property type="evidence" value="ECO:0007669"/>
    <property type="project" value="InterPro"/>
</dbReference>
<name>A0A9W9RQB0_PENBR</name>
<reference evidence="2" key="1">
    <citation type="submission" date="2022-12" db="EMBL/GenBank/DDBJ databases">
        <authorList>
            <person name="Petersen C."/>
        </authorList>
    </citation>
    <scope>NUCLEOTIDE SEQUENCE</scope>
    <source>
        <strain evidence="2">IBT 35675</strain>
    </source>
</reference>
<dbReference type="EMBL" id="JAPZBR010000002">
    <property type="protein sequence ID" value="KAJ5361843.1"/>
    <property type="molecule type" value="Genomic_DNA"/>
</dbReference>
<evidence type="ECO:0000313" key="2">
    <source>
        <dbReference type="EMBL" id="KAJ5361843.1"/>
    </source>
</evidence>
<feature type="domain" description="Amine oxidase" evidence="1">
    <location>
        <begin position="1"/>
        <end position="45"/>
    </location>
</feature>
<dbReference type="AlphaFoldDB" id="A0A9W9RQB0"/>
<reference evidence="2" key="2">
    <citation type="journal article" date="2023" name="IMA Fungus">
        <title>Comparative genomic study of the Penicillium genus elucidates a diverse pangenome and 15 lateral gene transfer events.</title>
        <authorList>
            <person name="Petersen C."/>
            <person name="Sorensen T."/>
            <person name="Nielsen M.R."/>
            <person name="Sondergaard T.E."/>
            <person name="Sorensen J.L."/>
            <person name="Fitzpatrick D.A."/>
            <person name="Frisvad J.C."/>
            <person name="Nielsen K.L."/>
        </authorList>
    </citation>
    <scope>NUCLEOTIDE SEQUENCE</scope>
    <source>
        <strain evidence="2">IBT 35675</strain>
    </source>
</reference>
<keyword evidence="3" id="KW-1185">Reference proteome</keyword>
<protein>
    <recommendedName>
        <fullName evidence="1">Amine oxidase domain-containing protein</fullName>
    </recommendedName>
</protein>
<dbReference type="Pfam" id="PF01593">
    <property type="entry name" value="Amino_oxidase"/>
    <property type="match status" value="1"/>
</dbReference>
<evidence type="ECO:0000259" key="1">
    <source>
        <dbReference type="Pfam" id="PF01593"/>
    </source>
</evidence>
<sequence length="69" mass="7742">MAAREMSDRGLSVLMLEARDRIGGRTYTVEEDGKSAPKGLLAFTNRSQVFSTKWAGLGSRTTWRTYSLR</sequence>
<dbReference type="SUPFAM" id="SSF51905">
    <property type="entry name" value="FAD/NAD(P)-binding domain"/>
    <property type="match status" value="1"/>
</dbReference>
<proteinExistence type="predicted"/>
<dbReference type="InterPro" id="IPR002937">
    <property type="entry name" value="Amino_oxidase"/>
</dbReference>
<accession>A0A9W9RQB0</accession>
<comment type="caution">
    <text evidence="2">The sequence shown here is derived from an EMBL/GenBank/DDBJ whole genome shotgun (WGS) entry which is preliminary data.</text>
</comment>